<proteinExistence type="inferred from homology"/>
<evidence type="ECO:0000259" key="4">
    <source>
        <dbReference type="Pfam" id="PF00535"/>
    </source>
</evidence>
<dbReference type="InterPro" id="IPR001173">
    <property type="entry name" value="Glyco_trans_2-like"/>
</dbReference>
<dbReference type="RefSeq" id="WP_106760250.1">
    <property type="nucleotide sequence ID" value="NZ_PXWF02000324.1"/>
</dbReference>
<dbReference type="GO" id="GO:0016757">
    <property type="term" value="F:glycosyltransferase activity"/>
    <property type="evidence" value="ECO:0007669"/>
    <property type="project" value="UniProtKB-KW"/>
</dbReference>
<evidence type="ECO:0000313" key="5">
    <source>
        <dbReference type="EMBL" id="PWF40437.1"/>
    </source>
</evidence>
<dbReference type="InterPro" id="IPR029044">
    <property type="entry name" value="Nucleotide-diphossugar_trans"/>
</dbReference>
<dbReference type="OrthoDB" id="8564828at2"/>
<dbReference type="AlphaFoldDB" id="A0A2U2HC18"/>
<keyword evidence="6" id="KW-1185">Reference proteome</keyword>
<name>A0A2U2HC18_9BURK</name>
<dbReference type="PANTHER" id="PTHR43685:SF5">
    <property type="entry name" value="GLYCOSYLTRANSFERASE EPSE-RELATED"/>
    <property type="match status" value="1"/>
</dbReference>
<keyword evidence="3 5" id="KW-0808">Transferase</keyword>
<evidence type="ECO:0000256" key="2">
    <source>
        <dbReference type="ARBA" id="ARBA00022676"/>
    </source>
</evidence>
<comment type="similarity">
    <text evidence="1">Belongs to the glycosyltransferase 2 family.</text>
</comment>
<keyword evidence="2" id="KW-0328">Glycosyltransferase</keyword>
<dbReference type="InterPro" id="IPR050834">
    <property type="entry name" value="Glycosyltransf_2"/>
</dbReference>
<gene>
    <name evidence="5" type="ORF">C7C56_026035</name>
</gene>
<dbReference type="EMBL" id="PXWF02000324">
    <property type="protein sequence ID" value="PWF40437.1"/>
    <property type="molecule type" value="Genomic_DNA"/>
</dbReference>
<dbReference type="Pfam" id="PF00535">
    <property type="entry name" value="Glycos_transf_2"/>
    <property type="match status" value="1"/>
</dbReference>
<comment type="caution">
    <text evidence="5">The sequence shown here is derived from an EMBL/GenBank/DDBJ whole genome shotgun (WGS) entry which is preliminary data.</text>
</comment>
<dbReference type="SUPFAM" id="SSF53448">
    <property type="entry name" value="Nucleotide-diphospho-sugar transferases"/>
    <property type="match status" value="1"/>
</dbReference>
<feature type="domain" description="Glycosyltransferase 2-like" evidence="4">
    <location>
        <begin position="13"/>
        <end position="139"/>
    </location>
</feature>
<sequence>MNDQAKRAPALISVMMPCLNGAAFLDATIESIRAQTYPHWELLFVDDGSTDRTLEIIERHARADARIRVFAMPHGGRGRARNTCIGQVRGEFVAVCDADDISFPERFATQVAYLQDHPGVGVLGSGWVPFVHDPAAAGRPATGFPATPQAIGAQFSRGKMRFHNATAMLRAALFERFGAYNAELRRAQDYEFYSRLSRAGVQFAALPEALLYYRQEGKIPSLMYFRENGMFMSYADRVLNGKNGVFADFASSLGGRAWYCYYTLKYAYFYLKMRVRNHG</sequence>
<evidence type="ECO:0000256" key="3">
    <source>
        <dbReference type="ARBA" id="ARBA00022679"/>
    </source>
</evidence>
<dbReference type="Proteomes" id="UP000241421">
    <property type="component" value="Unassembled WGS sequence"/>
</dbReference>
<accession>A0A2U2HC18</accession>
<evidence type="ECO:0000256" key="1">
    <source>
        <dbReference type="ARBA" id="ARBA00006739"/>
    </source>
</evidence>
<dbReference type="Gene3D" id="3.90.550.10">
    <property type="entry name" value="Spore Coat Polysaccharide Biosynthesis Protein SpsA, Chain A"/>
    <property type="match status" value="1"/>
</dbReference>
<reference evidence="5 6" key="1">
    <citation type="submission" date="2018-04" db="EMBL/GenBank/DDBJ databases">
        <title>Massilia violaceinigra sp. nov., a novel purple-pigmented bacterium isolated from Tianshan glacier, Xinjiang, China.</title>
        <authorList>
            <person name="Wang H."/>
        </authorList>
    </citation>
    <scope>NUCLEOTIDE SEQUENCE [LARGE SCALE GENOMIC DNA]</scope>
    <source>
        <strain evidence="5 6">B448-2</strain>
    </source>
</reference>
<protein>
    <submittedName>
        <fullName evidence="5">Glycosyltransferase family 2 protein</fullName>
    </submittedName>
</protein>
<dbReference type="PANTHER" id="PTHR43685">
    <property type="entry name" value="GLYCOSYLTRANSFERASE"/>
    <property type="match status" value="1"/>
</dbReference>
<organism evidence="5 6">
    <name type="scientific">Massilia glaciei</name>
    <dbReference type="NCBI Taxonomy" id="1524097"/>
    <lineage>
        <taxon>Bacteria</taxon>
        <taxon>Pseudomonadati</taxon>
        <taxon>Pseudomonadota</taxon>
        <taxon>Betaproteobacteria</taxon>
        <taxon>Burkholderiales</taxon>
        <taxon>Oxalobacteraceae</taxon>
        <taxon>Telluria group</taxon>
        <taxon>Massilia</taxon>
    </lineage>
</organism>
<evidence type="ECO:0000313" key="6">
    <source>
        <dbReference type="Proteomes" id="UP000241421"/>
    </source>
</evidence>